<evidence type="ECO:0000256" key="3">
    <source>
        <dbReference type="ARBA" id="ARBA00022946"/>
    </source>
</evidence>
<dbReference type="EMBL" id="CAJGYO010000411">
    <property type="protein sequence ID" value="CAD6342175.1"/>
    <property type="molecule type" value="Genomic_DNA"/>
</dbReference>
<sequence>MPVAPDAYTYTPLIRVLCDSGRVADTLSLLDDMLRRRCQPNVVTYTGLLVAMCRNSGFTVLDKMRAKGCSPNIVTSS</sequence>
<keyword evidence="3" id="KW-0809">Transit peptide</keyword>
<dbReference type="AlphaFoldDB" id="A0A811SLQ5"/>
<organism evidence="5 6">
    <name type="scientific">Miscanthus lutarioriparius</name>
    <dbReference type="NCBI Taxonomy" id="422564"/>
    <lineage>
        <taxon>Eukaryota</taxon>
        <taxon>Viridiplantae</taxon>
        <taxon>Streptophyta</taxon>
        <taxon>Embryophyta</taxon>
        <taxon>Tracheophyta</taxon>
        <taxon>Spermatophyta</taxon>
        <taxon>Magnoliopsida</taxon>
        <taxon>Liliopsida</taxon>
        <taxon>Poales</taxon>
        <taxon>Poaceae</taxon>
        <taxon>PACMAD clade</taxon>
        <taxon>Panicoideae</taxon>
        <taxon>Andropogonodae</taxon>
        <taxon>Andropogoneae</taxon>
        <taxon>Saccharinae</taxon>
        <taxon>Miscanthus</taxon>
    </lineage>
</organism>
<evidence type="ECO:0000256" key="2">
    <source>
        <dbReference type="ARBA" id="ARBA00022737"/>
    </source>
</evidence>
<keyword evidence="6" id="KW-1185">Reference proteome</keyword>
<accession>A0A811SLQ5</accession>
<feature type="repeat" description="PPR" evidence="4">
    <location>
        <begin position="6"/>
        <end position="40"/>
    </location>
</feature>
<reference evidence="5" key="1">
    <citation type="submission" date="2020-10" db="EMBL/GenBank/DDBJ databases">
        <authorList>
            <person name="Han B."/>
            <person name="Lu T."/>
            <person name="Zhao Q."/>
            <person name="Huang X."/>
            <person name="Zhao Y."/>
        </authorList>
    </citation>
    <scope>NUCLEOTIDE SEQUENCE</scope>
</reference>
<dbReference type="PROSITE" id="PS51375">
    <property type="entry name" value="PPR"/>
    <property type="match status" value="1"/>
</dbReference>
<dbReference type="Proteomes" id="UP000604825">
    <property type="component" value="Unassembled WGS sequence"/>
</dbReference>
<dbReference type="NCBIfam" id="TIGR00756">
    <property type="entry name" value="PPR"/>
    <property type="match status" value="1"/>
</dbReference>
<dbReference type="InterPro" id="IPR002885">
    <property type="entry name" value="PPR_rpt"/>
</dbReference>
<evidence type="ECO:0000313" key="5">
    <source>
        <dbReference type="EMBL" id="CAD6342175.1"/>
    </source>
</evidence>
<evidence type="ECO:0000256" key="1">
    <source>
        <dbReference type="ARBA" id="ARBA00007626"/>
    </source>
</evidence>
<dbReference type="OrthoDB" id="680059at2759"/>
<dbReference type="Pfam" id="PF13041">
    <property type="entry name" value="PPR_2"/>
    <property type="match status" value="1"/>
</dbReference>
<proteinExistence type="inferred from homology"/>
<evidence type="ECO:0008006" key="7">
    <source>
        <dbReference type="Google" id="ProtNLM"/>
    </source>
</evidence>
<gene>
    <name evidence="5" type="ORF">NCGR_LOCUS66272</name>
</gene>
<name>A0A811SLQ5_9POAL</name>
<evidence type="ECO:0000313" key="6">
    <source>
        <dbReference type="Proteomes" id="UP000604825"/>
    </source>
</evidence>
<dbReference type="PANTHER" id="PTHR47941">
    <property type="entry name" value="PENTATRICOPEPTIDE REPEAT-CONTAINING PROTEIN 3, MITOCHONDRIAL"/>
    <property type="match status" value="1"/>
</dbReference>
<keyword evidence="2" id="KW-0677">Repeat</keyword>
<dbReference type="InterPro" id="IPR011990">
    <property type="entry name" value="TPR-like_helical_dom_sf"/>
</dbReference>
<dbReference type="Gene3D" id="1.25.40.10">
    <property type="entry name" value="Tetratricopeptide repeat domain"/>
    <property type="match status" value="1"/>
</dbReference>
<evidence type="ECO:0000256" key="4">
    <source>
        <dbReference type="PROSITE-ProRule" id="PRU00708"/>
    </source>
</evidence>
<comment type="caution">
    <text evidence="5">The sequence shown here is derived from an EMBL/GenBank/DDBJ whole genome shotgun (WGS) entry which is preliminary data.</text>
</comment>
<protein>
    <recommendedName>
        <fullName evidence="7">Pentatricopeptide repeat-containing protein</fullName>
    </recommendedName>
</protein>
<comment type="similarity">
    <text evidence="1">Belongs to the PPR family. P subfamily.</text>
</comment>